<evidence type="ECO:0000256" key="1">
    <source>
        <dbReference type="SAM" id="Phobius"/>
    </source>
</evidence>
<evidence type="ECO:0000313" key="3">
    <source>
        <dbReference type="Proteomes" id="UP000070371"/>
    </source>
</evidence>
<dbReference type="KEGG" id="hat:RC74_02140"/>
<dbReference type="RefSeq" id="WP_039002703.1">
    <property type="nucleotide sequence ID" value="NZ_CP014327.1"/>
</dbReference>
<dbReference type="Proteomes" id="UP000070371">
    <property type="component" value="Chromosome"/>
</dbReference>
<reference evidence="2 3" key="1">
    <citation type="submission" date="2016-02" db="EMBL/GenBank/DDBJ databases">
        <title>Complete genome sequence of Halocynthiibacter arcticus PAMC 20958t from arctic marine sediment.</title>
        <authorList>
            <person name="Lee Y.M."/>
            <person name="Baek K."/>
            <person name="Lee H.K."/>
            <person name="Shin S.C."/>
        </authorList>
    </citation>
    <scope>NUCLEOTIDE SEQUENCE [LARGE SCALE GENOMIC DNA]</scope>
    <source>
        <strain evidence="2">PAMC 20958</strain>
    </source>
</reference>
<dbReference type="AlphaFoldDB" id="A0A126UWX0"/>
<name>A0A126UWX0_9RHOB</name>
<organism evidence="2 3">
    <name type="scientific">Falsihalocynthiibacter arcticus</name>
    <dbReference type="NCBI Taxonomy" id="1579316"/>
    <lineage>
        <taxon>Bacteria</taxon>
        <taxon>Pseudomonadati</taxon>
        <taxon>Pseudomonadota</taxon>
        <taxon>Alphaproteobacteria</taxon>
        <taxon>Rhodobacterales</taxon>
        <taxon>Roseobacteraceae</taxon>
        <taxon>Falsihalocynthiibacter</taxon>
    </lineage>
</organism>
<protein>
    <recommendedName>
        <fullName evidence="4">Peptidase M48 domain-containing protein</fullName>
    </recommendedName>
</protein>
<gene>
    <name evidence="2" type="ORF">RC74_02140</name>
</gene>
<accession>A0A126UWX0</accession>
<proteinExistence type="predicted"/>
<sequence>MTALSEYDRLETTGLWRETPEDHKREVIVSFGNATLVLKDKAERALTHWSLPAISRRNPGEYPAIYSPDVEGGETLELDETFAIEAIERVLKVIDRRRPQPGRLRLVLTTSILAAFTGLMVFWLPNAMVEYATSITPQAQRTKIGDDLFQQIRRVSGHPCTQPQASNALSKMAQHLGAERNKLVVVRTGVETSVNLPGGYIILNRRLVEDFEDPNSVSGYVLAELERAKNNDPLYELLQDLGVRGTFRFLTSGQISIPALTRHAEKLLAQPLAPVDPEPLLARFEAANLPSTPYAYSVDISGETTLPLIEADPIPQEASDAIITDGEWVALQEICQS</sequence>
<keyword evidence="3" id="KW-1185">Reference proteome</keyword>
<evidence type="ECO:0000313" key="2">
    <source>
        <dbReference type="EMBL" id="AML50225.1"/>
    </source>
</evidence>
<keyword evidence="1" id="KW-0812">Transmembrane</keyword>
<feature type="transmembrane region" description="Helical" evidence="1">
    <location>
        <begin position="106"/>
        <end position="124"/>
    </location>
</feature>
<keyword evidence="1" id="KW-0472">Membrane</keyword>
<evidence type="ECO:0008006" key="4">
    <source>
        <dbReference type="Google" id="ProtNLM"/>
    </source>
</evidence>
<dbReference type="STRING" id="1579316.RC74_02140"/>
<dbReference type="EMBL" id="CP014327">
    <property type="protein sequence ID" value="AML50225.1"/>
    <property type="molecule type" value="Genomic_DNA"/>
</dbReference>
<dbReference type="OrthoDB" id="7822309at2"/>
<keyword evidence="1" id="KW-1133">Transmembrane helix</keyword>